<evidence type="ECO:0000313" key="15">
    <source>
        <dbReference type="Proteomes" id="UP001318040"/>
    </source>
</evidence>
<evidence type="ECO:0000256" key="10">
    <source>
        <dbReference type="ARBA" id="ARBA00023136"/>
    </source>
</evidence>
<keyword evidence="10 14" id="KW-0472">Membrane</keyword>
<keyword evidence="7 14" id="KW-0812">Transmembrane</keyword>
<evidence type="ECO:0000256" key="13">
    <source>
        <dbReference type="PIRSR" id="PIRSR002419-1"/>
    </source>
</evidence>
<dbReference type="RefSeq" id="XP_032825695.1">
    <property type="nucleotide sequence ID" value="XM_032969804.1"/>
</dbReference>
<dbReference type="GO" id="GO:0019899">
    <property type="term" value="F:enzyme binding"/>
    <property type="evidence" value="ECO:0007669"/>
    <property type="project" value="UniProtKB-ARBA"/>
</dbReference>
<evidence type="ECO:0000256" key="8">
    <source>
        <dbReference type="ARBA" id="ARBA00022949"/>
    </source>
</evidence>
<keyword evidence="12" id="KW-0325">Glycoprotein</keyword>
<dbReference type="Proteomes" id="UP001318040">
    <property type="component" value="Chromosome 42"/>
</dbReference>
<feature type="transmembrane region" description="Helical" evidence="14">
    <location>
        <begin position="57"/>
        <end position="78"/>
    </location>
</feature>
<keyword evidence="8" id="KW-0965">Cell junction</keyword>
<evidence type="ECO:0000256" key="7">
    <source>
        <dbReference type="ARBA" id="ARBA00022692"/>
    </source>
</evidence>
<dbReference type="GO" id="GO:0005912">
    <property type="term" value="C:adherens junction"/>
    <property type="evidence" value="ECO:0007669"/>
    <property type="project" value="UniProtKB-SubCell"/>
</dbReference>
<evidence type="ECO:0000256" key="11">
    <source>
        <dbReference type="ARBA" id="ARBA00023157"/>
    </source>
</evidence>
<feature type="disulfide bond" evidence="13">
    <location>
        <begin position="147"/>
        <end position="180"/>
    </location>
</feature>
<dbReference type="GO" id="GO:0005886">
    <property type="term" value="C:plasma membrane"/>
    <property type="evidence" value="ECO:0007669"/>
    <property type="project" value="UniProtKB-SubCell"/>
</dbReference>
<dbReference type="GO" id="GO:0046930">
    <property type="term" value="C:pore complex"/>
    <property type="evidence" value="ECO:0007669"/>
    <property type="project" value="UniProtKB-ARBA"/>
</dbReference>
<dbReference type="SUPFAM" id="SSF48652">
    <property type="entry name" value="Tetraspanin"/>
    <property type="match status" value="1"/>
</dbReference>
<evidence type="ECO:0000313" key="16">
    <source>
        <dbReference type="RefSeq" id="XP_032825695.1"/>
    </source>
</evidence>
<evidence type="ECO:0000256" key="3">
    <source>
        <dbReference type="ARBA" id="ARBA00004651"/>
    </source>
</evidence>
<sequence length="308" mass="32960">MGCDPGVDVRCCVKWTLFFFNLVFWVVGASLVAVGVYARTEKRAAGSVGSLVGDPAVLLIVVGALTFLLAFCGCVGALRENTCLLYTFTGTLCVVFTAQLAAGVIAFIFKTKVRSRVTSLVHAAIQEYRGDHDLQNAIDYMQREFLCCGALSRLDWNRSRYFQCSADNPSPERCGVPYSCCVPIQGEVVMNTMCGYGAQLLPDGSGGGGGGGGIGGGGSGNGGVVARAPVFTEGCLGRVERWVDSNLLLLLGLAFGLAVLQLIGISLACALIAYVKRLQQLQQLQQQQLQQQHLQPQDMKLMMEQVDL</sequence>
<gene>
    <name evidence="16" type="primary">LOC116951286</name>
</gene>
<dbReference type="InterPro" id="IPR018499">
    <property type="entry name" value="Tetraspanin/Peripherin"/>
</dbReference>
<dbReference type="PRINTS" id="PR00259">
    <property type="entry name" value="TMFOUR"/>
</dbReference>
<dbReference type="InterPro" id="IPR008952">
    <property type="entry name" value="Tetraspanin_EC2_sf"/>
</dbReference>
<comment type="similarity">
    <text evidence="4 14">Belongs to the tetraspanin (TM4SF) family.</text>
</comment>
<evidence type="ECO:0000256" key="2">
    <source>
        <dbReference type="ARBA" id="ARBA00004536"/>
    </source>
</evidence>
<protein>
    <recommendedName>
        <fullName evidence="14">Tetraspanin</fullName>
    </recommendedName>
</protein>
<feature type="transmembrane region" description="Helical" evidence="14">
    <location>
        <begin position="84"/>
        <end position="109"/>
    </location>
</feature>
<evidence type="ECO:0000256" key="9">
    <source>
        <dbReference type="ARBA" id="ARBA00022989"/>
    </source>
</evidence>
<evidence type="ECO:0000256" key="12">
    <source>
        <dbReference type="ARBA" id="ARBA00023180"/>
    </source>
</evidence>
<dbReference type="Pfam" id="PF00335">
    <property type="entry name" value="Tetraspanin"/>
    <property type="match status" value="1"/>
</dbReference>
<comment type="subcellular location">
    <subcellularLocation>
        <location evidence="2">Cell junction</location>
        <location evidence="2">Adherens junction</location>
    </subcellularLocation>
    <subcellularLocation>
        <location evidence="3">Cell membrane</location>
        <topology evidence="3">Multi-pass membrane protein</topology>
    </subcellularLocation>
    <subcellularLocation>
        <location evidence="1">Cytoplasm</location>
    </subcellularLocation>
    <subcellularLocation>
        <location evidence="14">Membrane</location>
        <topology evidence="14">Multi-pass membrane protein</topology>
    </subcellularLocation>
</comment>
<dbReference type="InterPro" id="IPR000301">
    <property type="entry name" value="Tetraspanin_animals"/>
</dbReference>
<accession>A0AAJ7X919</accession>
<keyword evidence="9 14" id="KW-1133">Transmembrane helix</keyword>
<evidence type="ECO:0000256" key="5">
    <source>
        <dbReference type="ARBA" id="ARBA00022475"/>
    </source>
</evidence>
<dbReference type="Gene3D" id="1.10.1450.10">
    <property type="entry name" value="Tetraspanin"/>
    <property type="match status" value="1"/>
</dbReference>
<keyword evidence="11 13" id="KW-1015">Disulfide bond</keyword>
<evidence type="ECO:0000256" key="14">
    <source>
        <dbReference type="RuleBase" id="RU361218"/>
    </source>
</evidence>
<dbReference type="GO" id="GO:0046931">
    <property type="term" value="P:pore complex assembly"/>
    <property type="evidence" value="ECO:0007669"/>
    <property type="project" value="UniProtKB-ARBA"/>
</dbReference>
<dbReference type="PANTHER" id="PTHR19282">
    <property type="entry name" value="TETRASPANIN"/>
    <property type="match status" value="1"/>
</dbReference>
<name>A0AAJ7X919_PETMA</name>
<organism evidence="15 16">
    <name type="scientific">Petromyzon marinus</name>
    <name type="common">Sea lamprey</name>
    <dbReference type="NCBI Taxonomy" id="7757"/>
    <lineage>
        <taxon>Eukaryota</taxon>
        <taxon>Metazoa</taxon>
        <taxon>Chordata</taxon>
        <taxon>Craniata</taxon>
        <taxon>Vertebrata</taxon>
        <taxon>Cyclostomata</taxon>
        <taxon>Hyperoartia</taxon>
        <taxon>Petromyzontiformes</taxon>
        <taxon>Petromyzontidae</taxon>
        <taxon>Petromyzon</taxon>
    </lineage>
</organism>
<feature type="disulfide bond" evidence="13">
    <location>
        <begin position="148"/>
        <end position="164"/>
    </location>
</feature>
<proteinExistence type="inferred from homology"/>
<dbReference type="PANTHER" id="PTHR19282:SF515">
    <property type="entry name" value="TETRASPANIN"/>
    <property type="match status" value="1"/>
</dbReference>
<dbReference type="FunFam" id="1.10.1450.10:FF:000007">
    <property type="entry name" value="Tetraspanin"/>
    <property type="match status" value="1"/>
</dbReference>
<dbReference type="KEGG" id="pmrn:116951286"/>
<dbReference type="GO" id="GO:0072659">
    <property type="term" value="P:protein localization to plasma membrane"/>
    <property type="evidence" value="ECO:0007669"/>
    <property type="project" value="UniProtKB-ARBA"/>
</dbReference>
<keyword evidence="5" id="KW-1003">Cell membrane</keyword>
<dbReference type="GO" id="GO:0005737">
    <property type="term" value="C:cytoplasm"/>
    <property type="evidence" value="ECO:0007669"/>
    <property type="project" value="UniProtKB-SubCell"/>
</dbReference>
<dbReference type="GO" id="GO:0051604">
    <property type="term" value="P:protein maturation"/>
    <property type="evidence" value="ECO:0007669"/>
    <property type="project" value="UniProtKB-ARBA"/>
</dbReference>
<evidence type="ECO:0000256" key="4">
    <source>
        <dbReference type="ARBA" id="ARBA00006840"/>
    </source>
</evidence>
<feature type="transmembrane region" description="Helical" evidence="14">
    <location>
        <begin position="15"/>
        <end position="37"/>
    </location>
</feature>
<keyword evidence="6" id="KW-0963">Cytoplasm</keyword>
<reference evidence="16" key="1">
    <citation type="submission" date="2025-08" db="UniProtKB">
        <authorList>
            <consortium name="RefSeq"/>
        </authorList>
    </citation>
    <scope>IDENTIFICATION</scope>
    <source>
        <tissue evidence="16">Sperm</tissue>
    </source>
</reference>
<feature type="transmembrane region" description="Helical" evidence="14">
    <location>
        <begin position="247"/>
        <end position="275"/>
    </location>
</feature>
<evidence type="ECO:0000256" key="1">
    <source>
        <dbReference type="ARBA" id="ARBA00004496"/>
    </source>
</evidence>
<keyword evidence="15" id="KW-1185">Reference proteome</keyword>
<dbReference type="PIRSF" id="PIRSF002419">
    <property type="entry name" value="Tetraspanin"/>
    <property type="match status" value="1"/>
</dbReference>
<dbReference type="AlphaFoldDB" id="A0AAJ7X919"/>
<evidence type="ECO:0000256" key="6">
    <source>
        <dbReference type="ARBA" id="ARBA00022490"/>
    </source>
</evidence>